<comment type="caution">
    <text evidence="3">The sequence shown here is derived from an EMBL/GenBank/DDBJ whole genome shotgun (WGS) entry which is preliminary data.</text>
</comment>
<dbReference type="SMART" id="SM00320">
    <property type="entry name" value="WD40"/>
    <property type="match status" value="3"/>
</dbReference>
<sequence>MKVKVQDAILDYYTDILAHSFEPNGNRLAVGTTTGKVVVLERDESTQISHVADTMIPENSAVLGLHWSSKGIFIGSRSLLYLLKPDDIHHQVESAPLPFVKFECLANVYDVCTQAPNDDKVFGACEDCKIRVWDVETQQQVCELADHKSVVEVCNANAEYLVSGSQDGKIHVYESNLRMKKPVISFEVGKQTISGLDISHNSTWLAAGCKGSPIIYNLRNVATLPEIEVDKPEKIYTVHFDKQNNLWWAGGGNIVYRSSDLTAISAKLKSSFGETSIYHVFSLTSSNNCFSAAGSSTGILFSENGDYWEDMIHL</sequence>
<dbReference type="OrthoDB" id="273067at2759"/>
<protein>
    <submittedName>
        <fullName evidence="3">Telomerase Cajal body protein 1</fullName>
    </submittedName>
</protein>
<evidence type="ECO:0000313" key="4">
    <source>
        <dbReference type="Proteomes" id="UP000094527"/>
    </source>
</evidence>
<dbReference type="EMBL" id="LJIJ01001545">
    <property type="protein sequence ID" value="ODM91445.1"/>
    <property type="molecule type" value="Genomic_DNA"/>
</dbReference>
<organism evidence="3 4">
    <name type="scientific">Orchesella cincta</name>
    <name type="common">Springtail</name>
    <name type="synonym">Podura cincta</name>
    <dbReference type="NCBI Taxonomy" id="48709"/>
    <lineage>
        <taxon>Eukaryota</taxon>
        <taxon>Metazoa</taxon>
        <taxon>Ecdysozoa</taxon>
        <taxon>Arthropoda</taxon>
        <taxon>Hexapoda</taxon>
        <taxon>Collembola</taxon>
        <taxon>Entomobryomorpha</taxon>
        <taxon>Entomobryoidea</taxon>
        <taxon>Orchesellidae</taxon>
        <taxon>Orchesellinae</taxon>
        <taxon>Orchesella</taxon>
    </lineage>
</organism>
<dbReference type="OMA" id="KFIVFER"/>
<dbReference type="AlphaFoldDB" id="A0A1D2MEP6"/>
<dbReference type="Proteomes" id="UP000094527">
    <property type="component" value="Unassembled WGS sequence"/>
</dbReference>
<proteinExistence type="predicted"/>
<keyword evidence="1" id="KW-0853">WD repeat</keyword>
<dbReference type="InterPro" id="IPR036322">
    <property type="entry name" value="WD40_repeat_dom_sf"/>
</dbReference>
<evidence type="ECO:0000256" key="2">
    <source>
        <dbReference type="ARBA" id="ARBA00022737"/>
    </source>
</evidence>
<evidence type="ECO:0000313" key="3">
    <source>
        <dbReference type="EMBL" id="ODM91445.1"/>
    </source>
</evidence>
<evidence type="ECO:0000256" key="1">
    <source>
        <dbReference type="ARBA" id="ARBA00022574"/>
    </source>
</evidence>
<dbReference type="SUPFAM" id="SSF50978">
    <property type="entry name" value="WD40 repeat-like"/>
    <property type="match status" value="1"/>
</dbReference>
<dbReference type="InterPro" id="IPR052234">
    <property type="entry name" value="U5_snRNP_Component"/>
</dbReference>
<dbReference type="InterPro" id="IPR015943">
    <property type="entry name" value="WD40/YVTN_repeat-like_dom_sf"/>
</dbReference>
<dbReference type="Gene3D" id="2.130.10.10">
    <property type="entry name" value="YVTN repeat-like/Quinoprotein amine dehydrogenase"/>
    <property type="match status" value="1"/>
</dbReference>
<gene>
    <name evidence="3" type="ORF">Ocin01_15234</name>
</gene>
<keyword evidence="2" id="KW-0677">Repeat</keyword>
<dbReference type="PANTHER" id="PTHR44006:SF1">
    <property type="entry name" value="U5 SMALL NUCLEAR RIBONUCLEOPROTEIN 40 KDA PROTEIN"/>
    <property type="match status" value="1"/>
</dbReference>
<keyword evidence="4" id="KW-1185">Reference proteome</keyword>
<dbReference type="GO" id="GO:0071013">
    <property type="term" value="C:catalytic step 2 spliceosome"/>
    <property type="evidence" value="ECO:0007669"/>
    <property type="project" value="TreeGrafter"/>
</dbReference>
<dbReference type="InterPro" id="IPR001680">
    <property type="entry name" value="WD40_rpt"/>
</dbReference>
<dbReference type="Pfam" id="PF00400">
    <property type="entry name" value="WD40"/>
    <property type="match status" value="2"/>
</dbReference>
<dbReference type="STRING" id="48709.A0A1D2MEP6"/>
<name>A0A1D2MEP6_ORCCI</name>
<reference evidence="3 4" key="1">
    <citation type="journal article" date="2016" name="Genome Biol. Evol.">
        <title>Gene Family Evolution Reflects Adaptation to Soil Environmental Stressors in the Genome of the Collembolan Orchesella cincta.</title>
        <authorList>
            <person name="Faddeeva-Vakhrusheva A."/>
            <person name="Derks M.F."/>
            <person name="Anvar S.Y."/>
            <person name="Agamennone V."/>
            <person name="Suring W."/>
            <person name="Smit S."/>
            <person name="van Straalen N.M."/>
            <person name="Roelofs D."/>
        </authorList>
    </citation>
    <scope>NUCLEOTIDE SEQUENCE [LARGE SCALE GENOMIC DNA]</scope>
    <source>
        <tissue evidence="3">Mixed pool</tissue>
    </source>
</reference>
<dbReference type="GO" id="GO:0003723">
    <property type="term" value="F:RNA binding"/>
    <property type="evidence" value="ECO:0007669"/>
    <property type="project" value="TreeGrafter"/>
</dbReference>
<dbReference type="PANTHER" id="PTHR44006">
    <property type="entry name" value="U5 SMALL NUCLEAR RIBONUCLEOPROTEIN 40 KDA PROTEIN"/>
    <property type="match status" value="1"/>
</dbReference>
<accession>A0A1D2MEP6</accession>